<evidence type="ECO:0000313" key="4">
    <source>
        <dbReference type="Proteomes" id="UP000694906"/>
    </source>
</evidence>
<feature type="transmembrane region" description="Helical" evidence="2">
    <location>
        <begin position="211"/>
        <end position="232"/>
    </location>
</feature>
<accession>A0A0P6IW30</accession>
<keyword evidence="2" id="KW-0812">Transmembrane</keyword>
<dbReference type="InterPro" id="IPR024831">
    <property type="entry name" value="Uroplakin-3"/>
</dbReference>
<dbReference type="PANTHER" id="PTHR15446:SF2">
    <property type="entry name" value="UROPLAKIN-3B-LIKE PROTEIN 1-RELATED"/>
    <property type="match status" value="1"/>
</dbReference>
<organism evidence="3">
    <name type="scientific">Heterocephalus glaber</name>
    <name type="common">Naked mole rat</name>
    <dbReference type="NCBI Taxonomy" id="10181"/>
    <lineage>
        <taxon>Eukaryota</taxon>
        <taxon>Metazoa</taxon>
        <taxon>Chordata</taxon>
        <taxon>Craniata</taxon>
        <taxon>Vertebrata</taxon>
        <taxon>Euteleostomi</taxon>
        <taxon>Mammalia</taxon>
        <taxon>Eutheria</taxon>
        <taxon>Euarchontoglires</taxon>
        <taxon>Glires</taxon>
        <taxon>Rodentia</taxon>
        <taxon>Hystricomorpha</taxon>
        <taxon>Bathyergidae</taxon>
        <taxon>Heterocephalus</taxon>
    </lineage>
</organism>
<dbReference type="AlphaFoldDB" id="A0A0P6IW30"/>
<dbReference type="PANTHER" id="PTHR15446">
    <property type="entry name" value="UROPLAKIN III"/>
    <property type="match status" value="1"/>
</dbReference>
<keyword evidence="2" id="KW-1133">Transmembrane helix</keyword>
<evidence type="ECO:0000313" key="5">
    <source>
        <dbReference type="RefSeq" id="XP_004840609.2"/>
    </source>
</evidence>
<keyword evidence="2" id="KW-0472">Membrane</keyword>
<dbReference type="RefSeq" id="XP_004840609.2">
    <property type="nucleotide sequence ID" value="XM_004840552.2"/>
</dbReference>
<dbReference type="OrthoDB" id="9939598at2759"/>
<evidence type="ECO:0000313" key="3">
    <source>
        <dbReference type="EMBL" id="JAN96074.1"/>
    </source>
</evidence>
<feature type="region of interest" description="Disordered" evidence="1">
    <location>
        <begin position="248"/>
        <end position="271"/>
    </location>
</feature>
<dbReference type="GeneTree" id="ENSGT00940000153392"/>
<dbReference type="GO" id="GO:0016020">
    <property type="term" value="C:membrane"/>
    <property type="evidence" value="ECO:0007669"/>
    <property type="project" value="TreeGrafter"/>
</dbReference>
<gene>
    <name evidence="3" type="primary">UPK3BL</name>
    <name evidence="5" type="synonym">Upk3bl2</name>
</gene>
<reference evidence="3" key="1">
    <citation type="submission" date="2015-10" db="EMBL/GenBank/DDBJ databases">
        <title>FRAMA: From RNA-seq data to annotated mRNA assemblies.</title>
        <authorList>
            <person name="Bens M."/>
            <person name="Sahm A."/>
            <person name="Jahn N."/>
            <person name="Morhart M."/>
            <person name="Holtze S."/>
            <person name="Hildebrandt T.B."/>
            <person name="Platzer M."/>
            <person name="Szafranski K."/>
        </authorList>
    </citation>
    <scope>NUCLEOTIDE SEQUENCE</scope>
    <source>
        <tissue evidence="3">Skin</tissue>
    </source>
</reference>
<evidence type="ECO:0000256" key="2">
    <source>
        <dbReference type="SAM" id="Phobius"/>
    </source>
</evidence>
<dbReference type="OMA" id="IYTCYDT"/>
<protein>
    <submittedName>
        <fullName evidence="3 5">Uroplakin-3b-like protein</fullName>
    </submittedName>
</protein>
<dbReference type="KEGG" id="hgl:101717719"/>
<keyword evidence="4" id="KW-1185">Reference proteome</keyword>
<sequence>MWQRTRGQMGRGTRMLYLAMGFGGRSLLLSPLWLLLTWVQPGTGVEHISYVPQLSSAALAGKLTQSTFTLEQPQGQFNRSSISDSDCIWLVVAYSKAIQNFVAPPTTQDILVPATLTQKGYYFTLPTNRLHYRSGSAGSQLRVLRVGHDTHCFPMRRGCNPPLPGSGPYRVKFLVMNDHGPVAETEWSNETRLLQAKAFEAVQGFQSAGTVVIIAILSVLLAIFLAALLVLLSSTCFDSCRSAQISSPRNQESSRRYNTHHMGSPEPKGGF</sequence>
<reference evidence="5" key="2">
    <citation type="submission" date="2025-04" db="UniProtKB">
        <authorList>
            <consortium name="RefSeq"/>
        </authorList>
    </citation>
    <scope>IDENTIFICATION</scope>
</reference>
<evidence type="ECO:0000256" key="1">
    <source>
        <dbReference type="SAM" id="MobiDB-lite"/>
    </source>
</evidence>
<dbReference type="EMBL" id="GEBF01007558">
    <property type="protein sequence ID" value="JAN96074.1"/>
    <property type="molecule type" value="Transcribed_RNA"/>
</dbReference>
<dbReference type="Proteomes" id="UP000694906">
    <property type="component" value="Unplaced"/>
</dbReference>
<proteinExistence type="predicted"/>
<name>A0A0P6IW30_HETGA</name>